<dbReference type="SUPFAM" id="SSF49373">
    <property type="entry name" value="Invasin/intimin cell-adhesion fragments"/>
    <property type="match status" value="1"/>
</dbReference>
<dbReference type="EMBL" id="JACOSL010000004">
    <property type="protein sequence ID" value="MBI1755608.1"/>
    <property type="molecule type" value="Genomic_DNA"/>
</dbReference>
<dbReference type="AlphaFoldDB" id="A0A931PSN0"/>
<evidence type="ECO:0000256" key="1">
    <source>
        <dbReference type="SAM" id="SignalP"/>
    </source>
</evidence>
<dbReference type="Gene3D" id="2.60.40.10">
    <property type="entry name" value="Immunoglobulins"/>
    <property type="match status" value="1"/>
</dbReference>
<feature type="domain" description="Invasin" evidence="2">
    <location>
        <begin position="24"/>
        <end position="112"/>
    </location>
</feature>
<evidence type="ECO:0000313" key="3">
    <source>
        <dbReference type="EMBL" id="MBI1755608.1"/>
    </source>
</evidence>
<reference evidence="3" key="1">
    <citation type="submission" date="2020-07" db="EMBL/GenBank/DDBJ databases">
        <title>Huge and variable diversity of episymbiotic CPR bacteria and DPANN archaea in groundwater ecosystems.</title>
        <authorList>
            <person name="He C.Y."/>
            <person name="Keren R."/>
            <person name="Whittaker M."/>
            <person name="Farag I.F."/>
            <person name="Doudna J."/>
            <person name="Cate J.H.D."/>
            <person name="Banfield J.F."/>
        </authorList>
    </citation>
    <scope>NUCLEOTIDE SEQUENCE</scope>
    <source>
        <strain evidence="3">NC_groundwater_17_Pr7_B-0.1um_64_12</strain>
    </source>
</reference>
<sequence length="665" mass="72187">MRAARSACFVALAALGGLGAAQTAAIRVTAFPQVSVADARSTVTISAEVRDGSGRLALDGTQVLFSTTLGSFREPITTTYNGVARAVLVAGGLPGTARITATAPGLNAESITDFEFLSDRGLLASANEYVEVVAPTYLAMSLDQKILGATGPKHGAHLRYREVQLEADDLQFDIQAMEVRARRAHLKMGKVDQAFDDLYLKLNLRKGVGTGAYQAPVITGVIPQGRWFSVVTESRARYGLVEIRPGGLSPSRKPATPSDFEFVDYSRSATMISAKKAVVFPRREVQFHKAEVVADGAKVMRFALFQVSLTGPTPILTEQIISVNDSHLAVNYPHYLSLKPGLTSLMRFRTGENIGRGMGASGGSFLDYEVAWNRGDRSEGGFTFSGLNRSDSNLSLRHYLRMDDRTTLSAQLESPAERSIFGSLNVNRQFAGYQVGLSGISTRSLRGVPYANQQLNLTAETDPIKAGRLPVQLYYGLTASSNSLQSQFLDRSQSAIGARLRSQLLPRQLDRVTRLNASCTVSELAGHNSPRGLSMQGTTSVNRRLGGGAGIAAIYDYLNDPISSPLTGHHRLTLQSSYEAKRSSVSLMANRSLDADRSGYQADLGYRVSGLWRLRFSQSYDRYLGSGFLDSSALLSYRLGGRDIGLSWSRRDRRLGFQLLGTSFN</sequence>
<organism evidence="3 4">
    <name type="scientific">Fimbriimonas ginsengisoli</name>
    <dbReference type="NCBI Taxonomy" id="1005039"/>
    <lineage>
        <taxon>Bacteria</taxon>
        <taxon>Bacillati</taxon>
        <taxon>Armatimonadota</taxon>
        <taxon>Fimbriimonadia</taxon>
        <taxon>Fimbriimonadales</taxon>
        <taxon>Fimbriimonadaceae</taxon>
        <taxon>Fimbriimonas</taxon>
    </lineage>
</organism>
<protein>
    <recommendedName>
        <fullName evidence="2">Invasin domain-containing protein</fullName>
    </recommendedName>
</protein>
<feature type="signal peptide" evidence="1">
    <location>
        <begin position="1"/>
        <end position="20"/>
    </location>
</feature>
<comment type="caution">
    <text evidence="3">The sequence shown here is derived from an EMBL/GenBank/DDBJ whole genome shotgun (WGS) entry which is preliminary data.</text>
</comment>
<evidence type="ECO:0000259" key="2">
    <source>
        <dbReference type="Pfam" id="PF09134"/>
    </source>
</evidence>
<dbReference type="Pfam" id="PF09134">
    <property type="entry name" value="Invasin_D3"/>
    <property type="match status" value="1"/>
</dbReference>
<dbReference type="InterPro" id="IPR013783">
    <property type="entry name" value="Ig-like_fold"/>
</dbReference>
<dbReference type="InterPro" id="IPR008964">
    <property type="entry name" value="Invasin/intimin_cell_adhesion"/>
</dbReference>
<gene>
    <name evidence="3" type="ORF">HYR64_00685</name>
</gene>
<feature type="chain" id="PRO_5036726979" description="Invasin domain-containing protein" evidence="1">
    <location>
        <begin position="21"/>
        <end position="665"/>
    </location>
</feature>
<proteinExistence type="predicted"/>
<evidence type="ECO:0000313" key="4">
    <source>
        <dbReference type="Proteomes" id="UP000727962"/>
    </source>
</evidence>
<keyword evidence="1" id="KW-0732">Signal</keyword>
<dbReference type="InterPro" id="IPR015217">
    <property type="entry name" value="Invasin_dom_3"/>
</dbReference>
<dbReference type="Proteomes" id="UP000727962">
    <property type="component" value="Unassembled WGS sequence"/>
</dbReference>
<name>A0A931PSN0_FIMGI</name>
<accession>A0A931PSN0</accession>